<dbReference type="GO" id="GO:0003899">
    <property type="term" value="F:DNA-directed RNA polymerase activity"/>
    <property type="evidence" value="ECO:0007669"/>
    <property type="project" value="TreeGrafter"/>
</dbReference>
<comment type="similarity">
    <text evidence="3">Belongs to the archaeal Rpo11/eukaryotic RPB11/RPC19 RNA polymerase subunit family.</text>
</comment>
<dbReference type="FunCoup" id="D8LZM7">
    <property type="interactions" value="145"/>
</dbReference>
<dbReference type="InterPro" id="IPR009025">
    <property type="entry name" value="RBP11-like_dimer"/>
</dbReference>
<dbReference type="OrthoDB" id="10248581at2759"/>
<name>D8LZM7_BLAHO</name>
<evidence type="ECO:0000259" key="4">
    <source>
        <dbReference type="Pfam" id="PF13656"/>
    </source>
</evidence>
<dbReference type="Pfam" id="PF13656">
    <property type="entry name" value="RNA_pol_L_2"/>
    <property type="match status" value="1"/>
</dbReference>
<dbReference type="Proteomes" id="UP000008312">
    <property type="component" value="Unassembled WGS sequence"/>
</dbReference>
<dbReference type="GeneID" id="24922398"/>
<evidence type="ECO:0000313" key="6">
    <source>
        <dbReference type="Proteomes" id="UP000008312"/>
    </source>
</evidence>
<sequence>MNAPDPSLAVHLDVGMKKITQIVETKMNNSCKYIIEVEDHTLGNIMRMDMIEDPNVKFVGYRVPHPLSTCIEMRVVFVKFVSLVGSNNRTEISACKSHD</sequence>
<evidence type="ECO:0000256" key="3">
    <source>
        <dbReference type="ARBA" id="ARBA00025751"/>
    </source>
</evidence>
<dbReference type="SUPFAM" id="SSF55257">
    <property type="entry name" value="RBP11-like subunits of RNA polymerase"/>
    <property type="match status" value="1"/>
</dbReference>
<feature type="domain" description="DNA-directed RNA polymerase RBP11-like dimerisation" evidence="4">
    <location>
        <begin position="32"/>
        <end position="76"/>
    </location>
</feature>
<evidence type="ECO:0000256" key="1">
    <source>
        <dbReference type="ARBA" id="ARBA00022478"/>
    </source>
</evidence>
<dbReference type="EMBL" id="FN668641">
    <property type="protein sequence ID" value="CBK21266.2"/>
    <property type="molecule type" value="Genomic_DNA"/>
</dbReference>
<dbReference type="GO" id="GO:0005665">
    <property type="term" value="C:RNA polymerase II, core complex"/>
    <property type="evidence" value="ECO:0007669"/>
    <property type="project" value="TreeGrafter"/>
</dbReference>
<dbReference type="AlphaFoldDB" id="D8LZM7"/>
<organism evidence="5">
    <name type="scientific">Blastocystis hominis</name>
    <dbReference type="NCBI Taxonomy" id="12968"/>
    <lineage>
        <taxon>Eukaryota</taxon>
        <taxon>Sar</taxon>
        <taxon>Stramenopiles</taxon>
        <taxon>Bigyra</taxon>
        <taxon>Opalozoa</taxon>
        <taxon>Opalinata</taxon>
        <taxon>Blastocystidae</taxon>
        <taxon>Blastocystis</taxon>
    </lineage>
</organism>
<keyword evidence="2" id="KW-0804">Transcription</keyword>
<dbReference type="GO" id="GO:0046983">
    <property type="term" value="F:protein dimerization activity"/>
    <property type="evidence" value="ECO:0007669"/>
    <property type="project" value="InterPro"/>
</dbReference>
<dbReference type="PANTHER" id="PTHR13946">
    <property type="entry name" value="DNA-DIRECTED RNA POLYMERASE I,II,III"/>
    <property type="match status" value="1"/>
</dbReference>
<dbReference type="Gene3D" id="3.30.1360.10">
    <property type="entry name" value="RNA polymerase, RBP11-like subunit"/>
    <property type="match status" value="1"/>
</dbReference>
<dbReference type="InParanoid" id="D8LZM7"/>
<dbReference type="RefSeq" id="XP_012895314.1">
    <property type="nucleotide sequence ID" value="XM_013039860.1"/>
</dbReference>
<keyword evidence="1" id="KW-0240">DNA-directed RNA polymerase</keyword>
<keyword evidence="6" id="KW-1185">Reference proteome</keyword>
<accession>D8LZM7</accession>
<reference evidence="5" key="1">
    <citation type="submission" date="2010-02" db="EMBL/GenBank/DDBJ databases">
        <title>Sequencing and annotation of the Blastocystis hominis genome.</title>
        <authorList>
            <person name="Wincker P."/>
        </authorList>
    </citation>
    <scope>NUCLEOTIDE SEQUENCE</scope>
    <source>
        <strain evidence="5">Singapore isolate B</strain>
    </source>
</reference>
<evidence type="ECO:0000313" key="5">
    <source>
        <dbReference type="EMBL" id="CBK21266.2"/>
    </source>
</evidence>
<dbReference type="InterPro" id="IPR036603">
    <property type="entry name" value="RBP11-like"/>
</dbReference>
<protein>
    <recommendedName>
        <fullName evidence="4">DNA-directed RNA polymerase RBP11-like dimerisation domain-containing protein</fullName>
    </recommendedName>
</protein>
<proteinExistence type="inferred from homology"/>
<evidence type="ECO:0000256" key="2">
    <source>
        <dbReference type="ARBA" id="ARBA00023163"/>
    </source>
</evidence>
<gene>
    <name evidence="5" type="ORF">GSBLH_T00006273001</name>
</gene>
<dbReference type="GO" id="GO:0006366">
    <property type="term" value="P:transcription by RNA polymerase II"/>
    <property type="evidence" value="ECO:0007669"/>
    <property type="project" value="TreeGrafter"/>
</dbReference>
<dbReference type="PANTHER" id="PTHR13946:SF16">
    <property type="entry name" value="DNA-DIRECTED RNA POLYMERASE II SUBUNIT RPB11"/>
    <property type="match status" value="1"/>
</dbReference>